<feature type="region of interest" description="Disordered" evidence="1">
    <location>
        <begin position="130"/>
        <end position="159"/>
    </location>
</feature>
<dbReference type="SUPFAM" id="SSF55486">
    <property type="entry name" value="Metalloproteases ('zincins'), catalytic domain"/>
    <property type="match status" value="1"/>
</dbReference>
<evidence type="ECO:0000313" key="5">
    <source>
        <dbReference type="Proteomes" id="UP000198226"/>
    </source>
</evidence>
<evidence type="ECO:0000259" key="3">
    <source>
        <dbReference type="Pfam" id="PF11350"/>
    </source>
</evidence>
<keyword evidence="2" id="KW-0812">Transmembrane</keyword>
<accession>A0A1C5K6T6</accession>
<dbReference type="InterPro" id="IPR022603">
    <property type="entry name" value="DUF3152"/>
</dbReference>
<evidence type="ECO:0000256" key="1">
    <source>
        <dbReference type="SAM" id="MobiDB-lite"/>
    </source>
</evidence>
<evidence type="ECO:0000256" key="2">
    <source>
        <dbReference type="SAM" id="Phobius"/>
    </source>
</evidence>
<dbReference type="Pfam" id="PF11350">
    <property type="entry name" value="DUF3152"/>
    <property type="match status" value="1"/>
</dbReference>
<protein>
    <recommendedName>
        <fullName evidence="3">DUF3152 domain-containing protein</fullName>
    </recommendedName>
</protein>
<feature type="compositionally biased region" description="Low complexity" evidence="1">
    <location>
        <begin position="65"/>
        <end position="76"/>
    </location>
</feature>
<feature type="compositionally biased region" description="Basic residues" evidence="1">
    <location>
        <begin position="77"/>
        <end position="88"/>
    </location>
</feature>
<dbReference type="RefSeq" id="WP_331715188.1">
    <property type="nucleotide sequence ID" value="NZ_LRMV01000187.1"/>
</dbReference>
<feature type="region of interest" description="Disordered" evidence="1">
    <location>
        <begin position="57"/>
        <end position="88"/>
    </location>
</feature>
<dbReference type="AlphaFoldDB" id="A0A1C5K6T6"/>
<gene>
    <name evidence="4" type="ORF">GA0070623_4411</name>
</gene>
<feature type="transmembrane region" description="Helical" evidence="2">
    <location>
        <begin position="96"/>
        <end position="114"/>
    </location>
</feature>
<reference evidence="5" key="1">
    <citation type="submission" date="2016-06" db="EMBL/GenBank/DDBJ databases">
        <authorList>
            <person name="Varghese N."/>
            <person name="Submissions Spin"/>
        </authorList>
    </citation>
    <scope>NUCLEOTIDE SEQUENCE [LARGE SCALE GENOMIC DNA]</scope>
    <source>
        <strain evidence="5">DSM 44983</strain>
    </source>
</reference>
<evidence type="ECO:0000313" key="4">
    <source>
        <dbReference type="EMBL" id="SCG78492.1"/>
    </source>
</evidence>
<feature type="region of interest" description="Disordered" evidence="1">
    <location>
        <begin position="1"/>
        <end position="34"/>
    </location>
</feature>
<sequence>MSTPTDSAGHPEAPATERPDPWHGGPDADPWHGGPCAHLEAGPCADPWHRDPCADREVGPWRADPQAGPGCAGPRRAAARHGNPYRRRRLRRRRRTVLLGLALVGLGVGGFVTLQPDDRPEDPARVAGRLADGAGGGRLAGGVAAEPTGDRYPRSGPGRFTAADGRSEVAGFDGPLYRYRVEVEQGSGQDVAGFAAAVDATLGDPNSWIRSGELRFQRVPEAVAADFTVYLATPATSERMCAEGGLDTEGYTSCRLPGRVVINLARWMDAVPDYGAPLAVYRTYVVNHEVGHELGEEHQACPGPGEPAPVMQQQTYGLDGCVANAWPYVDGSRYSGDLVPGS</sequence>
<keyword evidence="2" id="KW-0472">Membrane</keyword>
<organism evidence="4 5">
    <name type="scientific">Micromonospora rifamycinica</name>
    <dbReference type="NCBI Taxonomy" id="291594"/>
    <lineage>
        <taxon>Bacteria</taxon>
        <taxon>Bacillati</taxon>
        <taxon>Actinomycetota</taxon>
        <taxon>Actinomycetes</taxon>
        <taxon>Micromonosporales</taxon>
        <taxon>Micromonosporaceae</taxon>
        <taxon>Micromonospora</taxon>
    </lineage>
</organism>
<proteinExistence type="predicted"/>
<keyword evidence="5" id="KW-1185">Reference proteome</keyword>
<keyword evidence="2" id="KW-1133">Transmembrane helix</keyword>
<dbReference type="Proteomes" id="UP000198226">
    <property type="component" value="Chromosome I"/>
</dbReference>
<dbReference type="EMBL" id="LT607752">
    <property type="protein sequence ID" value="SCG78492.1"/>
    <property type="molecule type" value="Genomic_DNA"/>
</dbReference>
<name>A0A1C5K6T6_9ACTN</name>
<feature type="domain" description="DUF3152" evidence="3">
    <location>
        <begin position="147"/>
        <end position="319"/>
    </location>
</feature>